<keyword evidence="2" id="KW-0489">Methyltransferase</keyword>
<dbReference type="EMBL" id="FNBH01000001">
    <property type="protein sequence ID" value="SDF10892.1"/>
    <property type="molecule type" value="Genomic_DNA"/>
</dbReference>
<protein>
    <submittedName>
        <fullName evidence="2">Ubiquinone/menaquinone biosynthesis C-methylase UbiE</fullName>
    </submittedName>
</protein>
<evidence type="ECO:0000313" key="2">
    <source>
        <dbReference type="EMBL" id="SDF10892.1"/>
    </source>
</evidence>
<organism evidence="2 3">
    <name type="scientific">Epilithonimonas hungarica</name>
    <dbReference type="NCBI Taxonomy" id="454006"/>
    <lineage>
        <taxon>Bacteria</taxon>
        <taxon>Pseudomonadati</taxon>
        <taxon>Bacteroidota</taxon>
        <taxon>Flavobacteriia</taxon>
        <taxon>Flavobacteriales</taxon>
        <taxon>Weeksellaceae</taxon>
        <taxon>Chryseobacterium group</taxon>
        <taxon>Epilithonimonas</taxon>
    </lineage>
</organism>
<reference evidence="3" key="1">
    <citation type="submission" date="2016-10" db="EMBL/GenBank/DDBJ databases">
        <authorList>
            <person name="Varghese N."/>
            <person name="Submissions S."/>
        </authorList>
    </citation>
    <scope>NUCLEOTIDE SEQUENCE [LARGE SCALE GENOMIC DNA]</scope>
    <source>
        <strain evidence="3">DSM 19684</strain>
    </source>
</reference>
<dbReference type="InterPro" id="IPR029063">
    <property type="entry name" value="SAM-dependent_MTases_sf"/>
</dbReference>
<feature type="domain" description="Methyltransferase type 11" evidence="1">
    <location>
        <begin position="38"/>
        <end position="129"/>
    </location>
</feature>
<dbReference type="Proteomes" id="UP000199203">
    <property type="component" value="Unassembled WGS sequence"/>
</dbReference>
<dbReference type="AlphaFoldDB" id="A0A1G7IDW2"/>
<proteinExistence type="predicted"/>
<evidence type="ECO:0000313" key="3">
    <source>
        <dbReference type="Proteomes" id="UP000199203"/>
    </source>
</evidence>
<keyword evidence="2" id="KW-0808">Transferase</keyword>
<dbReference type="SUPFAM" id="SSF53335">
    <property type="entry name" value="S-adenosyl-L-methionine-dependent methyltransferases"/>
    <property type="match status" value="1"/>
</dbReference>
<dbReference type="PANTHER" id="PTHR43591">
    <property type="entry name" value="METHYLTRANSFERASE"/>
    <property type="match status" value="1"/>
</dbReference>
<keyword evidence="2" id="KW-0830">Ubiquinone</keyword>
<evidence type="ECO:0000259" key="1">
    <source>
        <dbReference type="Pfam" id="PF08241"/>
    </source>
</evidence>
<dbReference type="Pfam" id="PF08241">
    <property type="entry name" value="Methyltransf_11"/>
    <property type="match status" value="1"/>
</dbReference>
<accession>A0A1G7IDW2</accession>
<dbReference type="GO" id="GO:0032259">
    <property type="term" value="P:methylation"/>
    <property type="evidence" value="ECO:0007669"/>
    <property type="project" value="UniProtKB-KW"/>
</dbReference>
<dbReference type="RefSeq" id="WP_221405571.1">
    <property type="nucleotide sequence ID" value="NZ_FNBH01000001.1"/>
</dbReference>
<dbReference type="GO" id="GO:0008757">
    <property type="term" value="F:S-adenosylmethionine-dependent methyltransferase activity"/>
    <property type="evidence" value="ECO:0007669"/>
    <property type="project" value="InterPro"/>
</dbReference>
<keyword evidence="3" id="KW-1185">Reference proteome</keyword>
<dbReference type="InterPro" id="IPR013216">
    <property type="entry name" value="Methyltransf_11"/>
</dbReference>
<dbReference type="PANTHER" id="PTHR43591:SF24">
    <property type="entry name" value="2-METHOXY-6-POLYPRENYL-1,4-BENZOQUINOL METHYLASE, MITOCHONDRIAL"/>
    <property type="match status" value="1"/>
</dbReference>
<dbReference type="Gene3D" id="3.40.50.150">
    <property type="entry name" value="Vaccinia Virus protein VP39"/>
    <property type="match status" value="1"/>
</dbReference>
<sequence length="262" mass="30181">MEKYNTIGNNYNETRKADGYLVSRMFDLLSCKSNYEVLDIGCGTGNYTIELFNKGLKISGLEPSELMLNVAKEKNQKINWFLGSAELLPFESESFDAVITTLSIHHWQNLEKGFSEIFRVLKRAGIFLIFTSTSEQMKNYWLNHYFPEMMKKSIEQMPSFVELKGNLENIGFKVEAVEKYDIKDNLEDKFLYIGKNNPKIYFDSIIRNGISSFASLTNKDEVEIGLKNLENDLIKGEFDSVKSNFPDNKGDYVFIKAKKNEP</sequence>
<gene>
    <name evidence="2" type="ORF">SAMN05421825_1059</name>
</gene>
<dbReference type="STRING" id="454006.SAMN05421825_1059"/>
<dbReference type="CDD" id="cd02440">
    <property type="entry name" value="AdoMet_MTases"/>
    <property type="match status" value="1"/>
</dbReference>
<name>A0A1G7IDW2_9FLAO</name>